<proteinExistence type="predicted"/>
<dbReference type="EMBL" id="BARS01003865">
    <property type="protein sequence ID" value="GAF69341.1"/>
    <property type="molecule type" value="Genomic_DNA"/>
</dbReference>
<dbReference type="AlphaFoldDB" id="X0S262"/>
<feature type="region of interest" description="Disordered" evidence="1">
    <location>
        <begin position="89"/>
        <end position="109"/>
    </location>
</feature>
<accession>X0S262</accession>
<evidence type="ECO:0000256" key="1">
    <source>
        <dbReference type="SAM" id="MobiDB-lite"/>
    </source>
</evidence>
<reference evidence="2" key="1">
    <citation type="journal article" date="2014" name="Front. Microbiol.">
        <title>High frequency of phylogenetically diverse reductive dehalogenase-homologous genes in deep subseafloor sedimentary metagenomes.</title>
        <authorList>
            <person name="Kawai M."/>
            <person name="Futagami T."/>
            <person name="Toyoda A."/>
            <person name="Takaki Y."/>
            <person name="Nishi S."/>
            <person name="Hori S."/>
            <person name="Arai W."/>
            <person name="Tsubouchi T."/>
            <person name="Morono Y."/>
            <person name="Uchiyama I."/>
            <person name="Ito T."/>
            <person name="Fujiyama A."/>
            <person name="Inagaki F."/>
            <person name="Takami H."/>
        </authorList>
    </citation>
    <scope>NUCLEOTIDE SEQUENCE</scope>
    <source>
        <strain evidence="2">Expedition CK06-06</strain>
    </source>
</reference>
<gene>
    <name evidence="2" type="ORF">S01H1_07503</name>
</gene>
<protein>
    <submittedName>
        <fullName evidence="2">Uncharacterized protein</fullName>
    </submittedName>
</protein>
<comment type="caution">
    <text evidence="2">The sequence shown here is derived from an EMBL/GenBank/DDBJ whole genome shotgun (WGS) entry which is preliminary data.</text>
</comment>
<name>X0S262_9ZZZZ</name>
<sequence length="109" mass="12080">MTNGIKPALERSHAALGGFSDNYPKAINDAITLGALARRLLWQLQQANELLKTPGDLCPTCGGYTWGRPFGPPDENGDRNDFTRRRCSECYEERDNPAEGRAERGEPES</sequence>
<evidence type="ECO:0000313" key="2">
    <source>
        <dbReference type="EMBL" id="GAF69341.1"/>
    </source>
</evidence>
<organism evidence="2">
    <name type="scientific">marine sediment metagenome</name>
    <dbReference type="NCBI Taxonomy" id="412755"/>
    <lineage>
        <taxon>unclassified sequences</taxon>
        <taxon>metagenomes</taxon>
        <taxon>ecological metagenomes</taxon>
    </lineage>
</organism>